<proteinExistence type="predicted"/>
<dbReference type="GeneID" id="96082238"/>
<dbReference type="PANTHER" id="PTHR32487:SF29">
    <property type="entry name" value="NAD-DEPENDENT EPIMERASE_DEHYDRATASE DOMAIN-CONTAINING PROTEIN"/>
    <property type="match status" value="1"/>
</dbReference>
<dbReference type="SUPFAM" id="SSF51735">
    <property type="entry name" value="NAD(P)-binding Rossmann-fold domains"/>
    <property type="match status" value="1"/>
</dbReference>
<evidence type="ECO:0000259" key="1">
    <source>
        <dbReference type="Pfam" id="PF22917"/>
    </source>
</evidence>
<keyword evidence="3" id="KW-1185">Reference proteome</keyword>
<reference evidence="2 3" key="1">
    <citation type="submission" date="2024-09" db="EMBL/GenBank/DDBJ databases">
        <title>T2T genomes of carrot and Alternaria dauci and their utility for understanding host-pathogen interaction during carrot leaf blight disease.</title>
        <authorList>
            <person name="Liu W."/>
            <person name="Xu S."/>
            <person name="Ou C."/>
            <person name="Liu X."/>
            <person name="Zhuang F."/>
            <person name="Deng X.W."/>
        </authorList>
    </citation>
    <scope>NUCLEOTIDE SEQUENCE [LARGE SCALE GENOMIC DNA]</scope>
    <source>
        <strain evidence="2 3">A2016</strain>
    </source>
</reference>
<dbReference type="InterPro" id="IPR036291">
    <property type="entry name" value="NAD(P)-bd_dom_sf"/>
</dbReference>
<dbReference type="PANTHER" id="PTHR32487">
    <property type="entry name" value="3-OXO-DELTA(4,5)-STEROID 5-BETA-REDUCTASE"/>
    <property type="match status" value="1"/>
</dbReference>
<dbReference type="Pfam" id="PF22917">
    <property type="entry name" value="PRISE"/>
    <property type="match status" value="1"/>
</dbReference>
<accession>A0ABR3V0G3</accession>
<name>A0ABR3V0G3_9PLEO</name>
<dbReference type="InterPro" id="IPR055222">
    <property type="entry name" value="PRISE-like_Rossmann-fold"/>
</dbReference>
<dbReference type="RefSeq" id="XP_069312158.1">
    <property type="nucleotide sequence ID" value="XM_069447261.1"/>
</dbReference>
<dbReference type="Proteomes" id="UP001578633">
    <property type="component" value="Chromosome 1"/>
</dbReference>
<evidence type="ECO:0000313" key="3">
    <source>
        <dbReference type="Proteomes" id="UP001578633"/>
    </source>
</evidence>
<organism evidence="2 3">
    <name type="scientific">Alternaria dauci</name>
    <dbReference type="NCBI Taxonomy" id="48095"/>
    <lineage>
        <taxon>Eukaryota</taxon>
        <taxon>Fungi</taxon>
        <taxon>Dikarya</taxon>
        <taxon>Ascomycota</taxon>
        <taxon>Pezizomycotina</taxon>
        <taxon>Dothideomycetes</taxon>
        <taxon>Pleosporomycetidae</taxon>
        <taxon>Pleosporales</taxon>
        <taxon>Pleosporineae</taxon>
        <taxon>Pleosporaceae</taxon>
        <taxon>Alternaria</taxon>
        <taxon>Alternaria sect. Porri</taxon>
    </lineage>
</organism>
<gene>
    <name evidence="2" type="ORF">ACET3X_001916</name>
</gene>
<dbReference type="Gene3D" id="3.40.50.720">
    <property type="entry name" value="NAD(P)-binding Rossmann-like Domain"/>
    <property type="match status" value="1"/>
</dbReference>
<dbReference type="CDD" id="cd08948">
    <property type="entry name" value="5beta-POR_like_SDR_a"/>
    <property type="match status" value="1"/>
</dbReference>
<evidence type="ECO:0000313" key="2">
    <source>
        <dbReference type="EMBL" id="KAL1801574.1"/>
    </source>
</evidence>
<sequence length="425" mass="47817">MSNQQLVESKGIFHGLPVYPSSLKGLTAIITGANGISGNYMLRVLAQDPERWSKIYCLSRRPPTIPDGLPKNAEHIPLDFLQDPEEIAKVLKEKGVKADHVFFYSYVQVKPKEGGGLWSDAEEMCKVNTALLRNFCEALHIANIKPKRIMLQTGAKNYGVHLGPAATPQEETAPRVTLEPNFYYPQEDFLWDFCKKQGIGWNICMPSGILGAVPDAAMNMVFPLGVYASVRKHLGEKLEFPSDLHAWEVTACMSSSKLNAYMEQWAVLNDGAKNEKFNTMDGTTFTWGNFWPKYAGWYGIEYGYPSLDDSEYTVITSQYDPPPRGFGPPTTIRFRFTLTSWAKQEKVQKAWEEIISTYGLKVDKLQDMDIDRIFGFTDGMMSSSLDLTMNKARKMGWHGFVDSNDAIKEVLGEFADLKMIPPLGK</sequence>
<dbReference type="EMBL" id="JBHGVX010000001">
    <property type="protein sequence ID" value="KAL1801574.1"/>
    <property type="molecule type" value="Genomic_DNA"/>
</dbReference>
<feature type="domain" description="PRISE-like Rossmann-fold" evidence="1">
    <location>
        <begin position="28"/>
        <end position="301"/>
    </location>
</feature>
<comment type="caution">
    <text evidence="2">The sequence shown here is derived from an EMBL/GenBank/DDBJ whole genome shotgun (WGS) entry which is preliminary data.</text>
</comment>
<protein>
    <recommendedName>
        <fullName evidence="1">PRISE-like Rossmann-fold domain-containing protein</fullName>
    </recommendedName>
</protein>